<dbReference type="InterPro" id="IPR050306">
    <property type="entry name" value="PfkB_Carbo_kinase"/>
</dbReference>
<evidence type="ECO:0000256" key="3">
    <source>
        <dbReference type="ARBA" id="ARBA00022741"/>
    </source>
</evidence>
<gene>
    <name evidence="7" type="primary">kdgK_2</name>
    <name evidence="7" type="ORF">BN1080_02932</name>
</gene>
<reference evidence="7 8" key="1">
    <citation type="submission" date="2014-09" db="EMBL/GenBank/DDBJ databases">
        <authorList>
            <person name="Urmite Genomes Urmite Genomes"/>
        </authorList>
    </citation>
    <scope>NUCLEOTIDE SEQUENCE [LARGE SCALE GENOMIC DNA]</scope>
    <source>
        <strain evidence="7 8">ES2</strain>
    </source>
</reference>
<evidence type="ECO:0000313" key="7">
    <source>
        <dbReference type="EMBL" id="CEG23925.1"/>
    </source>
</evidence>
<dbReference type="RefSeq" id="WP_052653004.1">
    <property type="nucleotide sequence ID" value="NZ_CCXS01000001.1"/>
</dbReference>
<keyword evidence="3" id="KW-0547">Nucleotide-binding</keyword>
<feature type="domain" description="Carbohydrate kinase PfkB" evidence="6">
    <location>
        <begin position="7"/>
        <end position="301"/>
    </location>
</feature>
<name>A0A098EQ49_9BACL</name>
<dbReference type="GO" id="GO:0005524">
    <property type="term" value="F:ATP binding"/>
    <property type="evidence" value="ECO:0007669"/>
    <property type="project" value="UniProtKB-KW"/>
</dbReference>
<evidence type="ECO:0000256" key="2">
    <source>
        <dbReference type="ARBA" id="ARBA00022679"/>
    </source>
</evidence>
<dbReference type="Pfam" id="PF00294">
    <property type="entry name" value="PfkB"/>
    <property type="match status" value="1"/>
</dbReference>
<dbReference type="Proteomes" id="UP000043699">
    <property type="component" value="Unassembled WGS sequence"/>
</dbReference>
<dbReference type="EMBL" id="CCXS01000001">
    <property type="protein sequence ID" value="CEG23925.1"/>
    <property type="molecule type" value="Genomic_DNA"/>
</dbReference>
<dbReference type="STRING" id="1499687.BN1080_02932"/>
<keyword evidence="5" id="KW-0067">ATP-binding</keyword>
<keyword evidence="4 7" id="KW-0418">Kinase</keyword>
<sequence>MSNQYTVFTLGDALITFNPSETGPLRYVPSFTRKVGGAELNFAIGCARLGLTIKWASRLGGDEFGRVIYNFARGEGVDLSHVEFVENYPTSLNFKEIREDGSGKTFYYRYQSPILTMEPDDIKEEMFEGVDLIHLTGVFLAIDPKNLEIVKRVLNIAAQKNIRISFDPNIRLKLWTLEQAKAAYMEILPAVDILLTGLDEIEMIVGDSADSALEKCAEDFHIEQMVIKDGGNGARVYQNGTWHKKEAFPVTPIDTVGAGDGFDAGYVYAALHGYSPEDALEFANGVGALVTTVSGDNEGLPYLEEVTALIRKEKVVER</sequence>
<dbReference type="GO" id="GO:0016301">
    <property type="term" value="F:kinase activity"/>
    <property type="evidence" value="ECO:0007669"/>
    <property type="project" value="UniProtKB-KW"/>
</dbReference>
<dbReference type="OrthoDB" id="9813569at2"/>
<dbReference type="InterPro" id="IPR029056">
    <property type="entry name" value="Ribokinase-like"/>
</dbReference>
<dbReference type="CDD" id="cd01166">
    <property type="entry name" value="KdgK"/>
    <property type="match status" value="1"/>
</dbReference>
<dbReference type="PANTHER" id="PTHR43085">
    <property type="entry name" value="HEXOKINASE FAMILY MEMBER"/>
    <property type="match status" value="1"/>
</dbReference>
<evidence type="ECO:0000256" key="5">
    <source>
        <dbReference type="ARBA" id="ARBA00022840"/>
    </source>
</evidence>
<keyword evidence="8" id="KW-1185">Reference proteome</keyword>
<dbReference type="AlphaFoldDB" id="A0A098EQ49"/>
<proteinExistence type="inferred from homology"/>
<evidence type="ECO:0000256" key="4">
    <source>
        <dbReference type="ARBA" id="ARBA00022777"/>
    </source>
</evidence>
<comment type="similarity">
    <text evidence="1">Belongs to the carbohydrate kinase PfkB family.</text>
</comment>
<evidence type="ECO:0000256" key="1">
    <source>
        <dbReference type="ARBA" id="ARBA00010688"/>
    </source>
</evidence>
<protein>
    <submittedName>
        <fullName evidence="7">2-dehydro-3-deoxygluconokinase</fullName>
    </submittedName>
</protein>
<accession>A0A098EQ49</accession>
<evidence type="ECO:0000259" key="6">
    <source>
        <dbReference type="Pfam" id="PF00294"/>
    </source>
</evidence>
<dbReference type="Gene3D" id="3.40.1190.20">
    <property type="match status" value="1"/>
</dbReference>
<dbReference type="SUPFAM" id="SSF53613">
    <property type="entry name" value="Ribokinase-like"/>
    <property type="match status" value="1"/>
</dbReference>
<organism evidence="7 8">
    <name type="scientific">Planococcus massiliensis</name>
    <dbReference type="NCBI Taxonomy" id="1499687"/>
    <lineage>
        <taxon>Bacteria</taxon>
        <taxon>Bacillati</taxon>
        <taxon>Bacillota</taxon>
        <taxon>Bacilli</taxon>
        <taxon>Bacillales</taxon>
        <taxon>Caryophanaceae</taxon>
        <taxon>Planococcus</taxon>
    </lineage>
</organism>
<evidence type="ECO:0000313" key="8">
    <source>
        <dbReference type="Proteomes" id="UP000043699"/>
    </source>
</evidence>
<dbReference type="InterPro" id="IPR011611">
    <property type="entry name" value="PfkB_dom"/>
</dbReference>
<dbReference type="PANTHER" id="PTHR43085:SF1">
    <property type="entry name" value="PSEUDOURIDINE KINASE-RELATED"/>
    <property type="match status" value="1"/>
</dbReference>
<dbReference type="InterPro" id="IPR002173">
    <property type="entry name" value="Carboh/pur_kinase_PfkB_CS"/>
</dbReference>
<dbReference type="PROSITE" id="PS00584">
    <property type="entry name" value="PFKB_KINASES_2"/>
    <property type="match status" value="1"/>
</dbReference>
<keyword evidence="2" id="KW-0808">Transferase</keyword>